<dbReference type="Proteomes" id="UP001558652">
    <property type="component" value="Unassembled WGS sequence"/>
</dbReference>
<keyword evidence="2" id="KW-1185">Reference proteome</keyword>
<gene>
    <name evidence="1" type="ORF">AAG570_008339</name>
</gene>
<organism evidence="1 2">
    <name type="scientific">Ranatra chinensis</name>
    <dbReference type="NCBI Taxonomy" id="642074"/>
    <lineage>
        <taxon>Eukaryota</taxon>
        <taxon>Metazoa</taxon>
        <taxon>Ecdysozoa</taxon>
        <taxon>Arthropoda</taxon>
        <taxon>Hexapoda</taxon>
        <taxon>Insecta</taxon>
        <taxon>Pterygota</taxon>
        <taxon>Neoptera</taxon>
        <taxon>Paraneoptera</taxon>
        <taxon>Hemiptera</taxon>
        <taxon>Heteroptera</taxon>
        <taxon>Panheteroptera</taxon>
        <taxon>Nepomorpha</taxon>
        <taxon>Nepidae</taxon>
        <taxon>Ranatrinae</taxon>
        <taxon>Ranatra</taxon>
    </lineage>
</organism>
<protein>
    <submittedName>
        <fullName evidence="1">Uncharacterized protein</fullName>
    </submittedName>
</protein>
<accession>A0ABD0XUA8</accession>
<dbReference type="EMBL" id="JBFDAA010000023">
    <property type="protein sequence ID" value="KAL1110262.1"/>
    <property type="molecule type" value="Genomic_DNA"/>
</dbReference>
<proteinExistence type="predicted"/>
<dbReference type="AlphaFoldDB" id="A0ABD0XUA8"/>
<sequence>MTRDSTEIDCNKDEALFGMGSVNMGRITAISAYSGGLLPLSPNGRGRNNWGNEGCYPGRPCLLGSRYRQRCAAPGAVYIWDNYQRGPSPSVAFRNRPGLSGRLLFLPSDVVHPPSLSWCSRTGLKFTVSSLRFLFLGGSGDVPVGAIDGRGQEDKASSREAAIMKGKQNTWIRVSFSAPNLYLECVTFPKTREDQGSLSAASEINFRRLIVLWTNFDLRTKVEVTLRPSNFTILRRCKPASVRNIYEPEFRWYFVSPGASGSSKYVMDAMRDSCRYREVGGPVRLERTMKGSTLGPLSFHDKSPSPLHPSETSLLSLFPKGKTRPGLQTDTIYRHLQRGQSLPLGAVRFSQRGPQLYWGDLHLQFASRRGDVCYPRCAELNRVNSITGPQAFPDQLEYP</sequence>
<evidence type="ECO:0000313" key="1">
    <source>
        <dbReference type="EMBL" id="KAL1110262.1"/>
    </source>
</evidence>
<comment type="caution">
    <text evidence="1">The sequence shown here is derived from an EMBL/GenBank/DDBJ whole genome shotgun (WGS) entry which is preliminary data.</text>
</comment>
<evidence type="ECO:0000313" key="2">
    <source>
        <dbReference type="Proteomes" id="UP001558652"/>
    </source>
</evidence>
<name>A0ABD0XUA8_9HEMI</name>
<reference evidence="1 2" key="1">
    <citation type="submission" date="2024-07" db="EMBL/GenBank/DDBJ databases">
        <title>Chromosome-level genome assembly of the water stick insect Ranatra chinensis (Heteroptera: Nepidae).</title>
        <authorList>
            <person name="Liu X."/>
        </authorList>
    </citation>
    <scope>NUCLEOTIDE SEQUENCE [LARGE SCALE GENOMIC DNA]</scope>
    <source>
        <strain evidence="1">Cailab_2021Rc</strain>
        <tissue evidence="1">Muscle</tissue>
    </source>
</reference>